<dbReference type="EMBL" id="LVKK01000028">
    <property type="protein sequence ID" value="OAG41012.1"/>
    <property type="molecule type" value="Genomic_DNA"/>
</dbReference>
<organism evidence="2 3">
    <name type="scientific">Fonsecaea monophora</name>
    <dbReference type="NCBI Taxonomy" id="254056"/>
    <lineage>
        <taxon>Eukaryota</taxon>
        <taxon>Fungi</taxon>
        <taxon>Dikarya</taxon>
        <taxon>Ascomycota</taxon>
        <taxon>Pezizomycotina</taxon>
        <taxon>Eurotiomycetes</taxon>
        <taxon>Chaetothyriomycetidae</taxon>
        <taxon>Chaetothyriales</taxon>
        <taxon>Herpotrichiellaceae</taxon>
        <taxon>Fonsecaea</taxon>
    </lineage>
</organism>
<dbReference type="GeneID" id="34600022"/>
<accession>A0A177FC39</accession>
<dbReference type="NCBIfam" id="TIGR02118">
    <property type="entry name" value="EthD family reductase"/>
    <property type="match status" value="1"/>
</dbReference>
<dbReference type="GO" id="GO:0016491">
    <property type="term" value="F:oxidoreductase activity"/>
    <property type="evidence" value="ECO:0007669"/>
    <property type="project" value="InterPro"/>
</dbReference>
<keyword evidence="3" id="KW-1185">Reference proteome</keyword>
<evidence type="ECO:0000313" key="3">
    <source>
        <dbReference type="Proteomes" id="UP000077002"/>
    </source>
</evidence>
<evidence type="ECO:0000313" key="2">
    <source>
        <dbReference type="EMBL" id="OAG41012.1"/>
    </source>
</evidence>
<reference evidence="2 3" key="1">
    <citation type="submission" date="2016-03" db="EMBL/GenBank/DDBJ databases">
        <title>Draft genome sequence of the Fonsecaea monophora CBS 269.37.</title>
        <authorList>
            <person name="Bombassaro A."/>
            <person name="Vinicius W.A."/>
            <person name="De Hoog S."/>
            <person name="Sun J."/>
            <person name="Souza E.M."/>
            <person name="Raittz R.T."/>
            <person name="Costa F."/>
            <person name="Leao A.C."/>
            <person name="Tadra-Sfeir M.Z."/>
            <person name="Baura V."/>
            <person name="Balsanelli E."/>
            <person name="Pedrosa F.O."/>
            <person name="Moreno L.F."/>
            <person name="Steffens M.B."/>
            <person name="Xi L."/>
            <person name="Bocca A.L."/>
            <person name="Felipe M.S."/>
            <person name="Teixeira M."/>
            <person name="Telles Filho F.Q."/>
            <person name="Azevedo C.M."/>
            <person name="Gomes R."/>
            <person name="Vicente V.A."/>
        </authorList>
    </citation>
    <scope>NUCLEOTIDE SEQUENCE [LARGE SCALE GENOMIC DNA]</scope>
    <source>
        <strain evidence="2 3">CBS 269.37</strain>
    </source>
</reference>
<comment type="similarity">
    <text evidence="1">Belongs to the tpcK family.</text>
</comment>
<dbReference type="Proteomes" id="UP000077002">
    <property type="component" value="Unassembled WGS sequence"/>
</dbReference>
<dbReference type="AlphaFoldDB" id="A0A177FC39"/>
<dbReference type="PANTHER" id="PTHR40260">
    <property type="entry name" value="BLR8190 PROTEIN"/>
    <property type="match status" value="1"/>
</dbReference>
<proteinExistence type="inferred from homology"/>
<dbReference type="RefSeq" id="XP_022512964.1">
    <property type="nucleotide sequence ID" value="XM_022654825.1"/>
</dbReference>
<dbReference type="OrthoDB" id="4892971at2759"/>
<protein>
    <recommendedName>
        <fullName evidence="4">EthD domain-containing protein</fullName>
    </recommendedName>
</protein>
<sequence>MPFHATVLYPNDPDTKFDLDYYLKTHMPLVESAFKKHGLVKWEVLEYKPGPDGTPPKFVVGGTLVWDSPEQMGAAMSSEDAKPVLGDIPNFCNKQPIFLGGPLVAKSSY</sequence>
<dbReference type="Gene3D" id="3.30.70.100">
    <property type="match status" value="1"/>
</dbReference>
<dbReference type="InterPro" id="IPR009799">
    <property type="entry name" value="EthD_dom"/>
</dbReference>
<comment type="caution">
    <text evidence="2">The sequence shown here is derived from an EMBL/GenBank/DDBJ whole genome shotgun (WGS) entry which is preliminary data.</text>
</comment>
<name>A0A177FC39_9EURO</name>
<dbReference type="PANTHER" id="PTHR40260:SF2">
    <property type="entry name" value="BLR8190 PROTEIN"/>
    <property type="match status" value="1"/>
</dbReference>
<evidence type="ECO:0000256" key="1">
    <source>
        <dbReference type="ARBA" id="ARBA00005986"/>
    </source>
</evidence>
<gene>
    <name evidence="2" type="ORF">AYO21_04854</name>
</gene>
<evidence type="ECO:0008006" key="4">
    <source>
        <dbReference type="Google" id="ProtNLM"/>
    </source>
</evidence>
<dbReference type="InterPro" id="IPR011008">
    <property type="entry name" value="Dimeric_a/b-barrel"/>
</dbReference>
<dbReference type="SUPFAM" id="SSF54909">
    <property type="entry name" value="Dimeric alpha+beta barrel"/>
    <property type="match status" value="1"/>
</dbReference>